<protein>
    <recommendedName>
        <fullName evidence="3">Peptidase M16 inactive domain-containing protein</fullName>
    </recommendedName>
</protein>
<proteinExistence type="predicted"/>
<evidence type="ECO:0000313" key="2">
    <source>
        <dbReference type="Proteomes" id="UP000605568"/>
    </source>
</evidence>
<name>A0ABQ3M2Z6_9PSEU</name>
<evidence type="ECO:0008006" key="3">
    <source>
        <dbReference type="Google" id="ProtNLM"/>
    </source>
</evidence>
<organism evidence="1 2">
    <name type="scientific">Lentzea cavernae</name>
    <dbReference type="NCBI Taxonomy" id="2020703"/>
    <lineage>
        <taxon>Bacteria</taxon>
        <taxon>Bacillati</taxon>
        <taxon>Actinomycetota</taxon>
        <taxon>Actinomycetes</taxon>
        <taxon>Pseudonocardiales</taxon>
        <taxon>Pseudonocardiaceae</taxon>
        <taxon>Lentzea</taxon>
    </lineage>
</organism>
<sequence>MTGPPTRWPTARGAVLLTVHRPTVPLVEARLHWADVDHELRAVAERSVAQHVLLSQARQALSEAGVDAYQLSAPWRYSGLHLALRLFAADVTSAVKALACVRPTAELGDAQDHAIHEHTRRAKNSREILDAAFTAEFLPGSAAAWPPTNLAAACRSVADGAVSDRLDTLLSQGELAVALVGDIDPHAEFDLPGRDAPHANRLAASPNGEPRKLPGDHTATVRLGLLIPDSHVPAHWGALAVNVGFGNPVRSRLTRVLRDTGLSYQADSVVFRRGGSTALMIVASGTTGSGQMLADAVMTALNEIHDEPPAELRSTAERGAASILRASSSQAKAADALLADLVEHHTFPGAWRQAELLRGLGPAEAPAARALFHPDLLFGVVLN</sequence>
<dbReference type="EMBL" id="BNAR01000002">
    <property type="protein sequence ID" value="GHH32447.1"/>
    <property type="molecule type" value="Genomic_DNA"/>
</dbReference>
<dbReference type="Gene3D" id="3.30.830.10">
    <property type="entry name" value="Metalloenzyme, LuxS/M16 peptidase-like"/>
    <property type="match status" value="1"/>
</dbReference>
<comment type="caution">
    <text evidence="1">The sequence shown here is derived from an EMBL/GenBank/DDBJ whole genome shotgun (WGS) entry which is preliminary data.</text>
</comment>
<gene>
    <name evidence="1" type="ORF">GCM10017774_13370</name>
</gene>
<reference evidence="2" key="1">
    <citation type="journal article" date="2019" name="Int. J. Syst. Evol. Microbiol.">
        <title>The Global Catalogue of Microorganisms (GCM) 10K type strain sequencing project: providing services to taxonomists for standard genome sequencing and annotation.</title>
        <authorList>
            <consortium name="The Broad Institute Genomics Platform"/>
            <consortium name="The Broad Institute Genome Sequencing Center for Infectious Disease"/>
            <person name="Wu L."/>
            <person name="Ma J."/>
        </authorList>
    </citation>
    <scope>NUCLEOTIDE SEQUENCE [LARGE SCALE GENOMIC DNA]</scope>
    <source>
        <strain evidence="2">CGMCC 4.7367</strain>
    </source>
</reference>
<accession>A0ABQ3M2Z6</accession>
<dbReference type="Proteomes" id="UP000605568">
    <property type="component" value="Unassembled WGS sequence"/>
</dbReference>
<keyword evidence="2" id="KW-1185">Reference proteome</keyword>
<evidence type="ECO:0000313" key="1">
    <source>
        <dbReference type="EMBL" id="GHH32447.1"/>
    </source>
</evidence>